<comment type="caution">
    <text evidence="3">The sequence shown here is derived from an EMBL/GenBank/DDBJ whole genome shotgun (WGS) entry which is preliminary data.</text>
</comment>
<sequence>MNGHCDARFAALGDLLAKRLRDGDEAGASVCVISDGVVAVDLWGGFASPGVPWTRDTLVTTYSLTKTMAALVALALVDSGLLDPDAPVARYWPEFGAAGKEGVLVRHVLGHTSGVCGWDAPVTLEDICDVERAAALLAAQEPWFPPGEGSGYQAVSHGHLLGELVRRVTGRSLGTVLRTEFAEPLGADYWLGAPPDVDSRVATLVPPPSSGVDYAALDPIAVRTLTNPLIAPAVTTTRPFLAAELGGLNGQGNARSVARLQSVVSHGGVIEGRRYLSASTVERIFDVQADGVDRVLGAPVRFGLGYAVEGRTCWWSGFGGSVVLNDLDRRLTFAYVMNRMQPGLINAPNTVAYLDALRSCLGTEDGPLRRPADAGGTQGRAAERGADS</sequence>
<feature type="region of interest" description="Disordered" evidence="1">
    <location>
        <begin position="365"/>
        <end position="388"/>
    </location>
</feature>
<dbReference type="InterPro" id="IPR012338">
    <property type="entry name" value="Beta-lactam/transpept-like"/>
</dbReference>
<dbReference type="PANTHER" id="PTHR43319:SF3">
    <property type="entry name" value="BETA-LACTAMASE-RELATED DOMAIN-CONTAINING PROTEIN"/>
    <property type="match status" value="1"/>
</dbReference>
<evidence type="ECO:0000256" key="1">
    <source>
        <dbReference type="SAM" id="MobiDB-lite"/>
    </source>
</evidence>
<evidence type="ECO:0000259" key="2">
    <source>
        <dbReference type="Pfam" id="PF00144"/>
    </source>
</evidence>
<dbReference type="EMBL" id="BNAU01000001">
    <property type="protein sequence ID" value="GHE78017.1"/>
    <property type="molecule type" value="Genomic_DNA"/>
</dbReference>
<dbReference type="GO" id="GO:0016787">
    <property type="term" value="F:hydrolase activity"/>
    <property type="evidence" value="ECO:0007669"/>
    <property type="project" value="UniProtKB-KW"/>
</dbReference>
<dbReference type="Pfam" id="PF00144">
    <property type="entry name" value="Beta-lactamase"/>
    <property type="match status" value="1"/>
</dbReference>
<reference evidence="4" key="1">
    <citation type="journal article" date="2019" name="Int. J. Syst. Evol. Microbiol.">
        <title>The Global Catalogue of Microorganisms (GCM) 10K type strain sequencing project: providing services to taxonomists for standard genome sequencing and annotation.</title>
        <authorList>
            <consortium name="The Broad Institute Genomics Platform"/>
            <consortium name="The Broad Institute Genome Sequencing Center for Infectious Disease"/>
            <person name="Wu L."/>
            <person name="Ma J."/>
        </authorList>
    </citation>
    <scope>NUCLEOTIDE SEQUENCE [LARGE SCALE GENOMIC DNA]</scope>
    <source>
        <strain evidence="4">CGMCC 4.7677</strain>
    </source>
</reference>
<dbReference type="PANTHER" id="PTHR43319">
    <property type="entry name" value="BETA-LACTAMASE-RELATED"/>
    <property type="match status" value="1"/>
</dbReference>
<proteinExistence type="predicted"/>
<dbReference type="InterPro" id="IPR052907">
    <property type="entry name" value="Beta-lactamase/esterase"/>
</dbReference>
<dbReference type="Gene3D" id="3.40.710.10">
    <property type="entry name" value="DD-peptidase/beta-lactamase superfamily"/>
    <property type="match status" value="1"/>
</dbReference>
<name>A0ABQ3IC91_9PSEU</name>
<accession>A0ABQ3IC91</accession>
<dbReference type="RefSeq" id="WP_229874056.1">
    <property type="nucleotide sequence ID" value="NZ_BNAU01000001.1"/>
</dbReference>
<organism evidence="3 4">
    <name type="scientific">Amycolatopsis deserti</name>
    <dbReference type="NCBI Taxonomy" id="185696"/>
    <lineage>
        <taxon>Bacteria</taxon>
        <taxon>Bacillati</taxon>
        <taxon>Actinomycetota</taxon>
        <taxon>Actinomycetes</taxon>
        <taxon>Pseudonocardiales</taxon>
        <taxon>Pseudonocardiaceae</taxon>
        <taxon>Amycolatopsis</taxon>
    </lineage>
</organism>
<keyword evidence="4" id="KW-1185">Reference proteome</keyword>
<evidence type="ECO:0000313" key="4">
    <source>
        <dbReference type="Proteomes" id="UP000605897"/>
    </source>
</evidence>
<evidence type="ECO:0000313" key="3">
    <source>
        <dbReference type="EMBL" id="GHE78017.1"/>
    </source>
</evidence>
<gene>
    <name evidence="3" type="ORF">GCM10017786_04490</name>
</gene>
<protein>
    <submittedName>
        <fullName evidence="3">EstA family serine hydrolase</fullName>
    </submittedName>
</protein>
<keyword evidence="3" id="KW-0378">Hydrolase</keyword>
<dbReference type="Proteomes" id="UP000605897">
    <property type="component" value="Unassembled WGS sequence"/>
</dbReference>
<dbReference type="InterPro" id="IPR001466">
    <property type="entry name" value="Beta-lactam-related"/>
</dbReference>
<dbReference type="SUPFAM" id="SSF56601">
    <property type="entry name" value="beta-lactamase/transpeptidase-like"/>
    <property type="match status" value="1"/>
</dbReference>
<feature type="domain" description="Beta-lactamase-related" evidence="2">
    <location>
        <begin position="16"/>
        <end position="347"/>
    </location>
</feature>